<reference evidence="1" key="1">
    <citation type="journal article" date="2023" name="Mol. Phylogenet. Evol.">
        <title>Genome-scale phylogeny and comparative genomics of the fungal order Sordariales.</title>
        <authorList>
            <person name="Hensen N."/>
            <person name="Bonometti L."/>
            <person name="Westerberg I."/>
            <person name="Brannstrom I.O."/>
            <person name="Guillou S."/>
            <person name="Cros-Aarteil S."/>
            <person name="Calhoun S."/>
            <person name="Haridas S."/>
            <person name="Kuo A."/>
            <person name="Mondo S."/>
            <person name="Pangilinan J."/>
            <person name="Riley R."/>
            <person name="LaButti K."/>
            <person name="Andreopoulos B."/>
            <person name="Lipzen A."/>
            <person name="Chen C."/>
            <person name="Yan M."/>
            <person name="Daum C."/>
            <person name="Ng V."/>
            <person name="Clum A."/>
            <person name="Steindorff A."/>
            <person name="Ohm R.A."/>
            <person name="Martin F."/>
            <person name="Silar P."/>
            <person name="Natvig D.O."/>
            <person name="Lalanne C."/>
            <person name="Gautier V."/>
            <person name="Ament-Velasquez S.L."/>
            <person name="Kruys A."/>
            <person name="Hutchinson M.I."/>
            <person name="Powell A.J."/>
            <person name="Barry K."/>
            <person name="Miller A.N."/>
            <person name="Grigoriev I.V."/>
            <person name="Debuchy R."/>
            <person name="Gladieux P."/>
            <person name="Hiltunen Thoren M."/>
            <person name="Johannesson H."/>
        </authorList>
    </citation>
    <scope>NUCLEOTIDE SEQUENCE</scope>
    <source>
        <strain evidence="1">CBS 232.78</strain>
    </source>
</reference>
<dbReference type="InterPro" id="IPR012677">
    <property type="entry name" value="Nucleotide-bd_a/b_plait_sf"/>
</dbReference>
<evidence type="ECO:0000313" key="1">
    <source>
        <dbReference type="EMBL" id="KAK3393384.1"/>
    </source>
</evidence>
<dbReference type="InterPro" id="IPR035979">
    <property type="entry name" value="RBD_domain_sf"/>
</dbReference>
<accession>A0AAE0U7K8</accession>
<sequence length="162" mass="18084">MPKASIIVERLSWAPEAPISNDARGFQWAPLTTEPHLQTVFEPFGELDFDLQKNENSRSHVCGFVQCRDTGQAREALESNTTTRSAPVVVAAHTQVPNSTVDILLRREEMLKTMLSTHANSIVAMGSDNHPQPIDLRPSRRLFLFQLCCNGADSAFQQLNPR</sequence>
<dbReference type="EMBL" id="JAULSW010000001">
    <property type="protein sequence ID" value="KAK3393384.1"/>
    <property type="molecule type" value="Genomic_DNA"/>
</dbReference>
<evidence type="ECO:0008006" key="3">
    <source>
        <dbReference type="Google" id="ProtNLM"/>
    </source>
</evidence>
<organism evidence="1 2">
    <name type="scientific">Podospora didyma</name>
    <dbReference type="NCBI Taxonomy" id="330526"/>
    <lineage>
        <taxon>Eukaryota</taxon>
        <taxon>Fungi</taxon>
        <taxon>Dikarya</taxon>
        <taxon>Ascomycota</taxon>
        <taxon>Pezizomycotina</taxon>
        <taxon>Sordariomycetes</taxon>
        <taxon>Sordariomycetidae</taxon>
        <taxon>Sordariales</taxon>
        <taxon>Podosporaceae</taxon>
        <taxon>Podospora</taxon>
    </lineage>
</organism>
<dbReference type="Gene3D" id="3.30.70.330">
    <property type="match status" value="1"/>
</dbReference>
<dbReference type="AlphaFoldDB" id="A0AAE0U7K8"/>
<dbReference type="Proteomes" id="UP001285441">
    <property type="component" value="Unassembled WGS sequence"/>
</dbReference>
<gene>
    <name evidence="1" type="ORF">B0H63DRAFT_16833</name>
</gene>
<proteinExistence type="predicted"/>
<comment type="caution">
    <text evidence="1">The sequence shown here is derived from an EMBL/GenBank/DDBJ whole genome shotgun (WGS) entry which is preliminary data.</text>
</comment>
<keyword evidence="2" id="KW-1185">Reference proteome</keyword>
<dbReference type="GO" id="GO:0003676">
    <property type="term" value="F:nucleic acid binding"/>
    <property type="evidence" value="ECO:0007669"/>
    <property type="project" value="InterPro"/>
</dbReference>
<name>A0AAE0U7K8_9PEZI</name>
<evidence type="ECO:0000313" key="2">
    <source>
        <dbReference type="Proteomes" id="UP001285441"/>
    </source>
</evidence>
<dbReference type="SUPFAM" id="SSF54928">
    <property type="entry name" value="RNA-binding domain, RBD"/>
    <property type="match status" value="1"/>
</dbReference>
<protein>
    <recommendedName>
        <fullName evidence="3">RRM domain-containing protein</fullName>
    </recommendedName>
</protein>
<reference evidence="1" key="2">
    <citation type="submission" date="2023-06" db="EMBL/GenBank/DDBJ databases">
        <authorList>
            <consortium name="Lawrence Berkeley National Laboratory"/>
            <person name="Haridas S."/>
            <person name="Hensen N."/>
            <person name="Bonometti L."/>
            <person name="Westerberg I."/>
            <person name="Brannstrom I.O."/>
            <person name="Guillou S."/>
            <person name="Cros-Aarteil S."/>
            <person name="Calhoun S."/>
            <person name="Kuo A."/>
            <person name="Mondo S."/>
            <person name="Pangilinan J."/>
            <person name="Riley R."/>
            <person name="LaButti K."/>
            <person name="Andreopoulos B."/>
            <person name="Lipzen A."/>
            <person name="Chen C."/>
            <person name="Yanf M."/>
            <person name="Daum C."/>
            <person name="Ng V."/>
            <person name="Clum A."/>
            <person name="Steindorff A."/>
            <person name="Ohm R."/>
            <person name="Martin F."/>
            <person name="Silar P."/>
            <person name="Natvig D."/>
            <person name="Lalanne C."/>
            <person name="Gautier V."/>
            <person name="Ament-velasquez S.L."/>
            <person name="Kruys A."/>
            <person name="Hutchinson M.I."/>
            <person name="Powell A.J."/>
            <person name="Barry K."/>
            <person name="Miller A.N."/>
            <person name="Grigoriev I.V."/>
            <person name="Debuchy R."/>
            <person name="Gladieux P."/>
            <person name="Thoren M.H."/>
            <person name="Johannesson H."/>
        </authorList>
    </citation>
    <scope>NUCLEOTIDE SEQUENCE</scope>
    <source>
        <strain evidence="1">CBS 232.78</strain>
    </source>
</reference>